<evidence type="ECO:0000256" key="8">
    <source>
        <dbReference type="ARBA" id="ARBA00022573"/>
    </source>
</evidence>
<keyword evidence="10 19" id="KW-0812">Transmembrane</keyword>
<evidence type="ECO:0000256" key="16">
    <source>
        <dbReference type="ARBA" id="ARBA00032853"/>
    </source>
</evidence>
<organism evidence="20 21">
    <name type="scientific">Nocardioides guangzhouensis</name>
    <dbReference type="NCBI Taxonomy" id="2497878"/>
    <lineage>
        <taxon>Bacteria</taxon>
        <taxon>Bacillati</taxon>
        <taxon>Actinomycetota</taxon>
        <taxon>Actinomycetes</taxon>
        <taxon>Propionibacteriales</taxon>
        <taxon>Nocardioidaceae</taxon>
        <taxon>Nocardioides</taxon>
    </lineage>
</organism>
<evidence type="ECO:0000256" key="19">
    <source>
        <dbReference type="HAMAP-Rule" id="MF_00719"/>
    </source>
</evidence>
<feature type="transmembrane region" description="Helical" evidence="19">
    <location>
        <begin position="31"/>
        <end position="51"/>
    </location>
</feature>
<evidence type="ECO:0000256" key="6">
    <source>
        <dbReference type="ARBA" id="ARBA00015850"/>
    </source>
</evidence>
<dbReference type="GO" id="GO:0051073">
    <property type="term" value="F:adenosylcobinamide-GDP ribazoletransferase activity"/>
    <property type="evidence" value="ECO:0007669"/>
    <property type="project" value="UniProtKB-UniRule"/>
</dbReference>
<dbReference type="GO" id="GO:0005886">
    <property type="term" value="C:plasma membrane"/>
    <property type="evidence" value="ECO:0007669"/>
    <property type="project" value="UniProtKB-SubCell"/>
</dbReference>
<keyword evidence="9 19" id="KW-0808">Transferase</keyword>
<dbReference type="GO" id="GO:0009236">
    <property type="term" value="P:cobalamin biosynthetic process"/>
    <property type="evidence" value="ECO:0007669"/>
    <property type="project" value="UniProtKB-UniRule"/>
</dbReference>
<evidence type="ECO:0000256" key="10">
    <source>
        <dbReference type="ARBA" id="ARBA00022692"/>
    </source>
</evidence>
<evidence type="ECO:0000256" key="15">
    <source>
        <dbReference type="ARBA" id="ARBA00032605"/>
    </source>
</evidence>
<protein>
    <recommendedName>
        <fullName evidence="6 19">Adenosylcobinamide-GDP ribazoletransferase</fullName>
        <ecNumber evidence="5 19">2.7.8.26</ecNumber>
    </recommendedName>
    <alternativeName>
        <fullName evidence="16 19">Cobalamin synthase</fullName>
    </alternativeName>
    <alternativeName>
        <fullName evidence="15 19">Cobalamin-5'-phosphate synthase</fullName>
    </alternativeName>
</protein>
<dbReference type="EC" id="2.7.8.26" evidence="5 19"/>
<evidence type="ECO:0000256" key="17">
    <source>
        <dbReference type="ARBA" id="ARBA00048623"/>
    </source>
</evidence>
<feature type="transmembrane region" description="Helical" evidence="19">
    <location>
        <begin position="57"/>
        <end position="74"/>
    </location>
</feature>
<evidence type="ECO:0000256" key="12">
    <source>
        <dbReference type="ARBA" id="ARBA00022989"/>
    </source>
</evidence>
<dbReference type="AlphaFoldDB" id="A0A4Q4Z5Z0"/>
<dbReference type="EMBL" id="SDKM01000037">
    <property type="protein sequence ID" value="RYP83113.1"/>
    <property type="molecule type" value="Genomic_DNA"/>
</dbReference>
<evidence type="ECO:0000256" key="4">
    <source>
        <dbReference type="ARBA" id="ARBA00010561"/>
    </source>
</evidence>
<comment type="similarity">
    <text evidence="4 19">Belongs to the CobS family.</text>
</comment>
<dbReference type="Proteomes" id="UP000295198">
    <property type="component" value="Unassembled WGS sequence"/>
</dbReference>
<feature type="transmembrane region" description="Helical" evidence="19">
    <location>
        <begin position="134"/>
        <end position="155"/>
    </location>
</feature>
<keyword evidence="11 19" id="KW-0460">Magnesium</keyword>
<dbReference type="OrthoDB" id="9794223at2"/>
<evidence type="ECO:0000256" key="14">
    <source>
        <dbReference type="ARBA" id="ARBA00025228"/>
    </source>
</evidence>
<evidence type="ECO:0000256" key="11">
    <source>
        <dbReference type="ARBA" id="ARBA00022842"/>
    </source>
</evidence>
<evidence type="ECO:0000256" key="2">
    <source>
        <dbReference type="ARBA" id="ARBA00004651"/>
    </source>
</evidence>
<dbReference type="Pfam" id="PF02654">
    <property type="entry name" value="CobS"/>
    <property type="match status" value="1"/>
</dbReference>
<sequence>MSDALRLCLGTLTALRVPAPTSVDRRTAARAMLLAPLAGLLLAVPLVLLLLLDVPPLLLAALAVAALALLTRGLHLDGLADTADGLGSGRTGDHALAVMRRSDVGPFGVVTLALVLLVQVASLAVLVATGTGPGVLLAALLVSRGVLPLLCTAAFPPARRDGLGVSFAGVVPTVAAAGSALVAVVVGLALAALLTDMQYQGPLPRSTGYFWFAGSGEWPAVALAVPIAAAVAVAAALLLARRCAARFGGLTGDTYGAGVEVAFTTMLLVPALLLP</sequence>
<dbReference type="GO" id="GO:0008818">
    <property type="term" value="F:cobalamin 5'-phosphate synthase activity"/>
    <property type="evidence" value="ECO:0007669"/>
    <property type="project" value="UniProtKB-UniRule"/>
</dbReference>
<evidence type="ECO:0000256" key="7">
    <source>
        <dbReference type="ARBA" id="ARBA00022475"/>
    </source>
</evidence>
<evidence type="ECO:0000256" key="1">
    <source>
        <dbReference type="ARBA" id="ARBA00001946"/>
    </source>
</evidence>
<comment type="catalytic activity">
    <reaction evidence="17 19">
        <text>alpha-ribazole + adenosylcob(III)inamide-GDP = adenosylcob(III)alamin + GMP + H(+)</text>
        <dbReference type="Rhea" id="RHEA:16049"/>
        <dbReference type="ChEBI" id="CHEBI:10329"/>
        <dbReference type="ChEBI" id="CHEBI:15378"/>
        <dbReference type="ChEBI" id="CHEBI:18408"/>
        <dbReference type="ChEBI" id="CHEBI:58115"/>
        <dbReference type="ChEBI" id="CHEBI:60487"/>
        <dbReference type="EC" id="2.7.8.26"/>
    </reaction>
</comment>
<dbReference type="PANTHER" id="PTHR34148:SF1">
    <property type="entry name" value="ADENOSYLCOBINAMIDE-GDP RIBAZOLETRANSFERASE"/>
    <property type="match status" value="1"/>
</dbReference>
<keyword evidence="7 19" id="KW-1003">Cell membrane</keyword>
<feature type="transmembrane region" description="Helical" evidence="19">
    <location>
        <begin position="252"/>
        <end position="273"/>
    </location>
</feature>
<keyword evidence="12 19" id="KW-1133">Transmembrane helix</keyword>
<proteinExistence type="inferred from homology"/>
<evidence type="ECO:0000256" key="9">
    <source>
        <dbReference type="ARBA" id="ARBA00022679"/>
    </source>
</evidence>
<keyword evidence="13 19" id="KW-0472">Membrane</keyword>
<comment type="pathway">
    <text evidence="3 19">Cofactor biosynthesis; adenosylcobalamin biosynthesis; adenosylcobalamin from cob(II)yrinate a,c-diamide: step 7/7.</text>
</comment>
<evidence type="ECO:0000313" key="20">
    <source>
        <dbReference type="EMBL" id="RYP83113.1"/>
    </source>
</evidence>
<feature type="transmembrane region" description="Helical" evidence="19">
    <location>
        <begin position="107"/>
        <end position="128"/>
    </location>
</feature>
<dbReference type="RefSeq" id="WP_134719974.1">
    <property type="nucleotide sequence ID" value="NZ_SDKM01000037.1"/>
</dbReference>
<dbReference type="HAMAP" id="MF_00719">
    <property type="entry name" value="CobS"/>
    <property type="match status" value="1"/>
</dbReference>
<reference evidence="20 21" key="1">
    <citation type="submission" date="2019-01" db="EMBL/GenBank/DDBJ databases">
        <title>Nocardioides guangzhouensis sp. nov., an actinobacterium isolated from soil.</title>
        <authorList>
            <person name="Fu Y."/>
            <person name="Cai Y."/>
            <person name="Lin Z."/>
            <person name="Chen P."/>
        </authorList>
    </citation>
    <scope>NUCLEOTIDE SEQUENCE [LARGE SCALE GENOMIC DNA]</scope>
    <source>
        <strain evidence="20 21">130</strain>
    </source>
</reference>
<comment type="function">
    <text evidence="14 19">Joins adenosylcobinamide-GDP and alpha-ribazole to generate adenosylcobalamin (Ado-cobalamin). Also synthesizes adenosylcobalamin 5'-phosphate from adenosylcobinamide-GDP and alpha-ribazole 5'-phosphate.</text>
</comment>
<dbReference type="PANTHER" id="PTHR34148">
    <property type="entry name" value="ADENOSYLCOBINAMIDE-GDP RIBAZOLETRANSFERASE"/>
    <property type="match status" value="1"/>
</dbReference>
<comment type="catalytic activity">
    <reaction evidence="18 19">
        <text>alpha-ribazole 5'-phosphate + adenosylcob(III)inamide-GDP = adenosylcob(III)alamin 5'-phosphate + GMP + H(+)</text>
        <dbReference type="Rhea" id="RHEA:23560"/>
        <dbReference type="ChEBI" id="CHEBI:15378"/>
        <dbReference type="ChEBI" id="CHEBI:57918"/>
        <dbReference type="ChEBI" id="CHEBI:58115"/>
        <dbReference type="ChEBI" id="CHEBI:60487"/>
        <dbReference type="ChEBI" id="CHEBI:60493"/>
        <dbReference type="EC" id="2.7.8.26"/>
    </reaction>
</comment>
<comment type="cofactor">
    <cofactor evidence="1 19">
        <name>Mg(2+)</name>
        <dbReference type="ChEBI" id="CHEBI:18420"/>
    </cofactor>
</comment>
<evidence type="ECO:0000256" key="3">
    <source>
        <dbReference type="ARBA" id="ARBA00004663"/>
    </source>
</evidence>
<feature type="transmembrane region" description="Helical" evidence="19">
    <location>
        <begin position="167"/>
        <end position="194"/>
    </location>
</feature>
<feature type="transmembrane region" description="Helical" evidence="19">
    <location>
        <begin position="218"/>
        <end position="240"/>
    </location>
</feature>
<name>A0A4Q4Z5Z0_9ACTN</name>
<evidence type="ECO:0000313" key="21">
    <source>
        <dbReference type="Proteomes" id="UP000295198"/>
    </source>
</evidence>
<gene>
    <name evidence="19" type="primary">cobS</name>
    <name evidence="20" type="ORF">EKO23_19930</name>
</gene>
<dbReference type="UniPathway" id="UPA00148">
    <property type="reaction ID" value="UER00238"/>
</dbReference>
<evidence type="ECO:0000256" key="18">
    <source>
        <dbReference type="ARBA" id="ARBA00049504"/>
    </source>
</evidence>
<comment type="subcellular location">
    <subcellularLocation>
        <location evidence="2 19">Cell membrane</location>
        <topology evidence="2 19">Multi-pass membrane protein</topology>
    </subcellularLocation>
</comment>
<comment type="caution">
    <text evidence="20">The sequence shown here is derived from an EMBL/GenBank/DDBJ whole genome shotgun (WGS) entry which is preliminary data.</text>
</comment>
<evidence type="ECO:0000256" key="13">
    <source>
        <dbReference type="ARBA" id="ARBA00023136"/>
    </source>
</evidence>
<keyword evidence="8 19" id="KW-0169">Cobalamin biosynthesis</keyword>
<evidence type="ECO:0000256" key="5">
    <source>
        <dbReference type="ARBA" id="ARBA00013200"/>
    </source>
</evidence>
<accession>A0A4Q4Z5Z0</accession>
<keyword evidence="21" id="KW-1185">Reference proteome</keyword>
<dbReference type="InterPro" id="IPR003805">
    <property type="entry name" value="CobS"/>
</dbReference>